<feature type="domain" description="UFSP1/2/DUB catalytic" evidence="2">
    <location>
        <begin position="302"/>
        <end position="496"/>
    </location>
</feature>
<comment type="caution">
    <text evidence="3">The sequence shown here is derived from an EMBL/GenBank/DDBJ whole genome shotgun (WGS) entry which is preliminary data.</text>
</comment>
<dbReference type="Gene3D" id="3.90.70.130">
    <property type="match status" value="1"/>
</dbReference>
<dbReference type="PANTHER" id="PTHR48153:SF2">
    <property type="entry name" value="UFM1-SPECIFIC PROTEASE 2"/>
    <property type="match status" value="1"/>
</dbReference>
<dbReference type="VEuPathDB" id="TriTrypDB:LtaPh_3439700"/>
<dbReference type="PANTHER" id="PTHR48153">
    <property type="entry name" value="UFM1-SPECIFIC PROTEASE 2"/>
    <property type="match status" value="1"/>
</dbReference>
<evidence type="ECO:0000259" key="2">
    <source>
        <dbReference type="Pfam" id="PF07910"/>
    </source>
</evidence>
<evidence type="ECO:0000256" key="1">
    <source>
        <dbReference type="ARBA" id="ARBA00022801"/>
    </source>
</evidence>
<gene>
    <name evidence="3" type="ORF">LtaPh_3439700</name>
</gene>
<keyword evidence="4" id="KW-1185">Reference proteome</keyword>
<reference evidence="3" key="1">
    <citation type="submission" date="2019-11" db="EMBL/GenBank/DDBJ databases">
        <title>Leishmania tarentolae CDS.</title>
        <authorList>
            <person name="Goto Y."/>
            <person name="Yamagishi J."/>
        </authorList>
    </citation>
    <scope>NUCLEOTIDE SEQUENCE [LARGE SCALE GENOMIC DNA]</scope>
    <source>
        <strain evidence="3">Parrot Tar II</strain>
    </source>
</reference>
<keyword evidence="1" id="KW-0378">Hydrolase</keyword>
<dbReference type="GO" id="GO:0071567">
    <property type="term" value="F:deUFMylase activity"/>
    <property type="evidence" value="ECO:0007669"/>
    <property type="project" value="TreeGrafter"/>
</dbReference>
<organism evidence="3 4">
    <name type="scientific">Leishmania tarentolae</name>
    <name type="common">Sauroleishmania tarentolae</name>
    <dbReference type="NCBI Taxonomy" id="5689"/>
    <lineage>
        <taxon>Eukaryota</taxon>
        <taxon>Discoba</taxon>
        <taxon>Euglenozoa</taxon>
        <taxon>Kinetoplastea</taxon>
        <taxon>Metakinetoplastina</taxon>
        <taxon>Trypanosomatida</taxon>
        <taxon>Trypanosomatidae</taxon>
        <taxon>Leishmaniinae</taxon>
        <taxon>Leishmania</taxon>
        <taxon>lizard Leishmania</taxon>
    </lineage>
</organism>
<name>A0A640KT68_LEITA</name>
<dbReference type="InterPro" id="IPR012462">
    <property type="entry name" value="UFSP1/2_DUB_cat"/>
</dbReference>
<dbReference type="AlphaFoldDB" id="A0A640KT68"/>
<evidence type="ECO:0000313" key="3">
    <source>
        <dbReference type="EMBL" id="GET92471.1"/>
    </source>
</evidence>
<sequence length="506" mass="56407">MEDFMSRIDDAATYPLHVLQRNKKTIGIVGADALAALPMAAGSCTNSQVTSAIELQPFLADSQGVEVLFRWCARVSCSMSRTLKRHCLVVKNVSRGLAVSALIGDDLSDGSTIETVCADVERNAELWKTSSTDGIPEALHVYMTSVPEVLDTTSHTLHDMPSPPAAAPKCSLITTRVLLGDSPSEMVAAIMQLFKHFLSSEAESFTNTEVCWPASMLFPVNVHTRDDAKRRSEHAALLLSYEGLLHHEDTIQAWSTWDDLRRHHEAKKASAFHTGAAWERHLVTNPHLNLAPASAPSLPGAETLLVSGAYDYYHYRVDGFHDDGWGCAYRSLQTVLSWFQHARLIRAAMPSIRRIQEILYQVDPDKVSKKAFVGSCDWIGSFEIMLVLQHYLPGMECTIKRLERGQDLDTDPSVQLLLMEHFRSPLAAPVMIGGSSYAHTILGIHVNVNTLEARYLILDPHYSAYPTQAKTAIKKGYIGWKEASKFFELDRWYNLCIPRSDMLDPR</sequence>
<dbReference type="OrthoDB" id="417506at2759"/>
<dbReference type="Proteomes" id="UP000419144">
    <property type="component" value="Unassembled WGS sequence"/>
</dbReference>
<proteinExistence type="predicted"/>
<dbReference type="Pfam" id="PF07910">
    <property type="entry name" value="Peptidase_C78"/>
    <property type="match status" value="1"/>
</dbReference>
<evidence type="ECO:0000313" key="4">
    <source>
        <dbReference type="Proteomes" id="UP000419144"/>
    </source>
</evidence>
<protein>
    <recommendedName>
        <fullName evidence="2">UFSP1/2/DUB catalytic domain-containing protein</fullName>
    </recommendedName>
</protein>
<dbReference type="EMBL" id="BLBS01000054">
    <property type="protein sequence ID" value="GET92471.1"/>
    <property type="molecule type" value="Genomic_DNA"/>
</dbReference>
<accession>A0A640KT68</accession>